<dbReference type="Pfam" id="PF07730">
    <property type="entry name" value="HisKA_3"/>
    <property type="match status" value="1"/>
</dbReference>
<evidence type="ECO:0000256" key="1">
    <source>
        <dbReference type="ARBA" id="ARBA00000085"/>
    </source>
</evidence>
<name>A0A7W5VER8_9ACTN</name>
<dbReference type="InterPro" id="IPR003594">
    <property type="entry name" value="HATPase_dom"/>
</dbReference>
<keyword evidence="4" id="KW-0808">Transferase</keyword>
<dbReference type="RefSeq" id="WP_312895780.1">
    <property type="nucleotide sequence ID" value="NZ_BAAAXX010000091.1"/>
</dbReference>
<dbReference type="EC" id="2.7.13.3" evidence="2"/>
<dbReference type="Gene3D" id="1.20.5.1930">
    <property type="match status" value="1"/>
</dbReference>
<feature type="transmembrane region" description="Helical" evidence="10">
    <location>
        <begin position="51"/>
        <end position="67"/>
    </location>
</feature>
<feature type="transmembrane region" description="Helical" evidence="10">
    <location>
        <begin position="118"/>
        <end position="136"/>
    </location>
</feature>
<dbReference type="GO" id="GO:0000155">
    <property type="term" value="F:phosphorelay sensor kinase activity"/>
    <property type="evidence" value="ECO:0007669"/>
    <property type="project" value="InterPro"/>
</dbReference>
<dbReference type="Proteomes" id="UP000579945">
    <property type="component" value="Unassembled WGS sequence"/>
</dbReference>
<gene>
    <name evidence="13" type="ORF">FHR33_006154</name>
</gene>
<keyword evidence="10" id="KW-1133">Transmembrane helix</keyword>
<dbReference type="GeneID" id="95392449"/>
<evidence type="ECO:0000256" key="3">
    <source>
        <dbReference type="ARBA" id="ARBA00022553"/>
    </source>
</evidence>
<evidence type="ECO:0000259" key="12">
    <source>
        <dbReference type="Pfam" id="PF07730"/>
    </source>
</evidence>
<keyword evidence="6 13" id="KW-0418">Kinase</keyword>
<dbReference type="InterPro" id="IPR050482">
    <property type="entry name" value="Sensor_HK_TwoCompSys"/>
</dbReference>
<dbReference type="PANTHER" id="PTHR24421:SF10">
    <property type="entry name" value="NITRATE_NITRITE SENSOR PROTEIN NARQ"/>
    <property type="match status" value="1"/>
</dbReference>
<dbReference type="InterPro" id="IPR036890">
    <property type="entry name" value="HATPase_C_sf"/>
</dbReference>
<evidence type="ECO:0000256" key="6">
    <source>
        <dbReference type="ARBA" id="ARBA00022777"/>
    </source>
</evidence>
<keyword evidence="3" id="KW-0597">Phosphoprotein</keyword>
<dbReference type="GO" id="GO:0005524">
    <property type="term" value="F:ATP binding"/>
    <property type="evidence" value="ECO:0007669"/>
    <property type="project" value="UniProtKB-KW"/>
</dbReference>
<dbReference type="GO" id="GO:0046983">
    <property type="term" value="F:protein dimerization activity"/>
    <property type="evidence" value="ECO:0007669"/>
    <property type="project" value="InterPro"/>
</dbReference>
<feature type="domain" description="Signal transduction histidine kinase subgroup 3 dimerisation and phosphoacceptor" evidence="12">
    <location>
        <begin position="169"/>
        <end position="235"/>
    </location>
</feature>
<keyword evidence="10" id="KW-0812">Transmembrane</keyword>
<sequence>MKVTAGVVAVIAVGCVLAVLTRPGVSPNALDLILPLVVCGALFLRRRHPVAVLLVVMIACAAYYPFARYDGPILLGALLALYTAADLGHLVAAGTVAGALLLGMGVGEAGGVRHVDNGLFLMIAGWLATAVAAGGVTRNRRAYLEEVERRAADAEHSREAEARRRATEERLRIARELHDVLGHNISLINVQAGAALHGIRKRPEEAEAALQAIKEASKETLRELRATLGVLRQVDEGAPTAPTASLGQLDEVVRRSGLAVDSDISVGAPPPVEIDLAAARIIQEALTNVSRHSSAGRARLSVAETSGKMVITVEDDGPSVVFAGGSGYGVQGMKERAAALGGTLVAGPRPEGGYRVVAELPL</sequence>
<reference evidence="13 14" key="1">
    <citation type="submission" date="2020-08" db="EMBL/GenBank/DDBJ databases">
        <title>Sequencing the genomes of 1000 actinobacteria strains.</title>
        <authorList>
            <person name="Klenk H.-P."/>
        </authorList>
    </citation>
    <scope>NUCLEOTIDE SEQUENCE [LARGE SCALE GENOMIC DNA]</scope>
    <source>
        <strain evidence="13 14">DSM 44320</strain>
    </source>
</reference>
<keyword evidence="14" id="KW-1185">Reference proteome</keyword>
<comment type="catalytic activity">
    <reaction evidence="1">
        <text>ATP + protein L-histidine = ADP + protein N-phospho-L-histidine.</text>
        <dbReference type="EC" id="2.7.13.3"/>
    </reaction>
</comment>
<evidence type="ECO:0000256" key="5">
    <source>
        <dbReference type="ARBA" id="ARBA00022741"/>
    </source>
</evidence>
<dbReference type="Gene3D" id="3.30.565.10">
    <property type="entry name" value="Histidine kinase-like ATPase, C-terminal domain"/>
    <property type="match status" value="1"/>
</dbReference>
<feature type="coiled-coil region" evidence="9">
    <location>
        <begin position="144"/>
        <end position="177"/>
    </location>
</feature>
<dbReference type="Pfam" id="PF02518">
    <property type="entry name" value="HATPase_c"/>
    <property type="match status" value="1"/>
</dbReference>
<evidence type="ECO:0000256" key="8">
    <source>
        <dbReference type="ARBA" id="ARBA00023012"/>
    </source>
</evidence>
<evidence type="ECO:0000256" key="2">
    <source>
        <dbReference type="ARBA" id="ARBA00012438"/>
    </source>
</evidence>
<evidence type="ECO:0000256" key="10">
    <source>
        <dbReference type="SAM" id="Phobius"/>
    </source>
</evidence>
<evidence type="ECO:0000313" key="14">
    <source>
        <dbReference type="Proteomes" id="UP000579945"/>
    </source>
</evidence>
<feature type="transmembrane region" description="Helical" evidence="10">
    <location>
        <begin position="28"/>
        <end position="44"/>
    </location>
</feature>
<feature type="domain" description="Histidine kinase/HSP90-like ATPase" evidence="11">
    <location>
        <begin position="278"/>
        <end position="362"/>
    </location>
</feature>
<evidence type="ECO:0000256" key="9">
    <source>
        <dbReference type="SAM" id="Coils"/>
    </source>
</evidence>
<dbReference type="SUPFAM" id="SSF55874">
    <property type="entry name" value="ATPase domain of HSP90 chaperone/DNA topoisomerase II/histidine kinase"/>
    <property type="match status" value="1"/>
</dbReference>
<dbReference type="InterPro" id="IPR011712">
    <property type="entry name" value="Sig_transdc_His_kin_sub3_dim/P"/>
</dbReference>
<evidence type="ECO:0000256" key="7">
    <source>
        <dbReference type="ARBA" id="ARBA00022840"/>
    </source>
</evidence>
<dbReference type="AlphaFoldDB" id="A0A7W5VER8"/>
<keyword evidence="8" id="KW-0902">Two-component regulatory system</keyword>
<feature type="transmembrane region" description="Helical" evidence="10">
    <location>
        <begin position="87"/>
        <end position="106"/>
    </location>
</feature>
<keyword evidence="9" id="KW-0175">Coiled coil</keyword>
<comment type="caution">
    <text evidence="13">The sequence shown here is derived from an EMBL/GenBank/DDBJ whole genome shotgun (WGS) entry which is preliminary data.</text>
</comment>
<organism evidence="13 14">
    <name type="scientific">Nonomuraea dietziae</name>
    <dbReference type="NCBI Taxonomy" id="65515"/>
    <lineage>
        <taxon>Bacteria</taxon>
        <taxon>Bacillati</taxon>
        <taxon>Actinomycetota</taxon>
        <taxon>Actinomycetes</taxon>
        <taxon>Streptosporangiales</taxon>
        <taxon>Streptosporangiaceae</taxon>
        <taxon>Nonomuraea</taxon>
    </lineage>
</organism>
<keyword evidence="5" id="KW-0547">Nucleotide-binding</keyword>
<protein>
    <recommendedName>
        <fullName evidence="2">histidine kinase</fullName>
        <ecNumber evidence="2">2.7.13.3</ecNumber>
    </recommendedName>
</protein>
<keyword evidence="7" id="KW-0067">ATP-binding</keyword>
<keyword evidence="10" id="KW-0472">Membrane</keyword>
<evidence type="ECO:0000313" key="13">
    <source>
        <dbReference type="EMBL" id="MBB3730294.1"/>
    </source>
</evidence>
<dbReference type="GO" id="GO:0016020">
    <property type="term" value="C:membrane"/>
    <property type="evidence" value="ECO:0007669"/>
    <property type="project" value="InterPro"/>
</dbReference>
<dbReference type="PANTHER" id="PTHR24421">
    <property type="entry name" value="NITRATE/NITRITE SENSOR PROTEIN NARX-RELATED"/>
    <property type="match status" value="1"/>
</dbReference>
<accession>A0A7W5VER8</accession>
<evidence type="ECO:0000259" key="11">
    <source>
        <dbReference type="Pfam" id="PF02518"/>
    </source>
</evidence>
<dbReference type="EMBL" id="JACIBV010000001">
    <property type="protein sequence ID" value="MBB3730294.1"/>
    <property type="molecule type" value="Genomic_DNA"/>
</dbReference>
<evidence type="ECO:0000256" key="4">
    <source>
        <dbReference type="ARBA" id="ARBA00022679"/>
    </source>
</evidence>
<dbReference type="CDD" id="cd16917">
    <property type="entry name" value="HATPase_UhpB-NarQ-NarX-like"/>
    <property type="match status" value="1"/>
</dbReference>
<dbReference type="PROSITE" id="PS51257">
    <property type="entry name" value="PROKAR_LIPOPROTEIN"/>
    <property type="match status" value="1"/>
</dbReference>
<proteinExistence type="predicted"/>